<dbReference type="InterPro" id="IPR023010">
    <property type="entry name" value="GcvPA"/>
</dbReference>
<evidence type="ECO:0000259" key="2">
    <source>
        <dbReference type="Pfam" id="PF02347"/>
    </source>
</evidence>
<dbReference type="Proteomes" id="UP000295601">
    <property type="component" value="Unassembled WGS sequence"/>
</dbReference>
<feature type="domain" description="Glycine cleavage system P-protein N-terminal" evidence="2">
    <location>
        <begin position="17"/>
        <end position="456"/>
    </location>
</feature>
<dbReference type="InterPro" id="IPR049315">
    <property type="entry name" value="GDC-P_N"/>
</dbReference>
<evidence type="ECO:0000313" key="3">
    <source>
        <dbReference type="EMBL" id="TDP89045.1"/>
    </source>
</evidence>
<dbReference type="AlphaFoldDB" id="A0A4R6RS22"/>
<accession>A0A4R6RS22</accession>
<dbReference type="Pfam" id="PF02347">
    <property type="entry name" value="GDC-P"/>
    <property type="match status" value="1"/>
</dbReference>
<reference evidence="3 4" key="1">
    <citation type="submission" date="2019-03" db="EMBL/GenBank/DDBJ databases">
        <title>Genomic analyses of the natural microbiome of Caenorhabditis elegans.</title>
        <authorList>
            <person name="Samuel B."/>
        </authorList>
    </citation>
    <scope>NUCLEOTIDE SEQUENCE [LARGE SCALE GENOMIC DNA]</scope>
    <source>
        <strain evidence="3 4">JUb18</strain>
    </source>
</reference>
<evidence type="ECO:0000256" key="1">
    <source>
        <dbReference type="ARBA" id="ARBA00023002"/>
    </source>
</evidence>
<gene>
    <name evidence="3" type="ORF">EDF62_3502</name>
</gene>
<dbReference type="Gene3D" id="3.90.1150.10">
    <property type="entry name" value="Aspartate Aminotransferase, domain 1"/>
    <property type="match status" value="1"/>
</dbReference>
<dbReference type="SUPFAM" id="SSF53383">
    <property type="entry name" value="PLP-dependent transferases"/>
    <property type="match status" value="1"/>
</dbReference>
<keyword evidence="1" id="KW-0560">Oxidoreductase</keyword>
<dbReference type="InterPro" id="IPR015422">
    <property type="entry name" value="PyrdxlP-dep_Trfase_small"/>
</dbReference>
<keyword evidence="4" id="KW-1185">Reference proteome</keyword>
<evidence type="ECO:0000313" key="4">
    <source>
        <dbReference type="Proteomes" id="UP000295601"/>
    </source>
</evidence>
<dbReference type="PANTHER" id="PTHR42806">
    <property type="entry name" value="GLYCINE CLEAVAGE SYSTEM P-PROTEIN"/>
    <property type="match status" value="1"/>
</dbReference>
<dbReference type="GO" id="GO:0009116">
    <property type="term" value="P:nucleoside metabolic process"/>
    <property type="evidence" value="ECO:0007669"/>
    <property type="project" value="InterPro"/>
</dbReference>
<name>A0A4R6RS22_9MICO</name>
<proteinExistence type="predicted"/>
<sequence length="461" mass="49523">MTMPLSAHPYLPNSVPEVRQQMLDTIGVPDIEALYATIPAHLRLTKDLRLPEALTSEAHLVSHMRRVLAQNVPAMPATSFLGYGCYQHFVPATCGEINGRAEFLTAYAGESTEDHGKWQALFEYTSMMAELLEMDVVSIPTYDGYQAAATALRMGLRLTGRSEVIVTTAMPAAKLAKIRTYLPDETTVHLVDIDEGLGRLTAESVTRLISDCTAAVLIETPNVLGVVEEAGSEIAEAAHAHGAIVVVATDPVSLGYLAPPASWGADIVCGDIQSLGIGMHYGGGNGGFIAAHDEPEFVFEFASRLFGLSPTVEPGEIGFTDVAYERTSLARREEGNEWVGTAASLWAITAGVYLALMGSEGMRDLGLTVAGLTRYAKDQIAALPGFTVPHLDAANWREFTVQHATLNASELRARMLDAGFHAGVDLGRFFAERGDQLLLSVTEQHTQADIDALVRELGALV</sequence>
<dbReference type="PANTHER" id="PTHR42806:SF1">
    <property type="entry name" value="GLYCINE DEHYDROGENASE (DECARBOXYLATING)"/>
    <property type="match status" value="1"/>
</dbReference>
<dbReference type="InterPro" id="IPR015424">
    <property type="entry name" value="PyrdxlP-dep_Trfase"/>
</dbReference>
<protein>
    <submittedName>
        <fullName evidence="3">Glycine dehydrogenase subunit 1</fullName>
    </submittedName>
</protein>
<comment type="caution">
    <text evidence="3">The sequence shown here is derived from an EMBL/GenBank/DDBJ whole genome shotgun (WGS) entry which is preliminary data.</text>
</comment>
<dbReference type="InterPro" id="IPR015421">
    <property type="entry name" value="PyrdxlP-dep_Trfase_major"/>
</dbReference>
<dbReference type="EMBL" id="SNYA01000012">
    <property type="protein sequence ID" value="TDP89045.1"/>
    <property type="molecule type" value="Genomic_DNA"/>
</dbReference>
<dbReference type="GO" id="GO:0004375">
    <property type="term" value="F:glycine dehydrogenase (decarboxylating) activity"/>
    <property type="evidence" value="ECO:0007669"/>
    <property type="project" value="InterPro"/>
</dbReference>
<organism evidence="3 4">
    <name type="scientific">Leucobacter luti</name>
    <dbReference type="NCBI Taxonomy" id="340320"/>
    <lineage>
        <taxon>Bacteria</taxon>
        <taxon>Bacillati</taxon>
        <taxon>Actinomycetota</taxon>
        <taxon>Actinomycetes</taxon>
        <taxon>Micrococcales</taxon>
        <taxon>Microbacteriaceae</taxon>
        <taxon>Leucobacter</taxon>
    </lineage>
</organism>
<dbReference type="NCBIfam" id="NF001696">
    <property type="entry name" value="PRK00451.1"/>
    <property type="match status" value="1"/>
</dbReference>
<dbReference type="Gene3D" id="3.40.640.10">
    <property type="entry name" value="Type I PLP-dependent aspartate aminotransferase-like (Major domain)"/>
    <property type="match status" value="1"/>
</dbReference>